<evidence type="ECO:0000256" key="1">
    <source>
        <dbReference type="SAM" id="MobiDB-lite"/>
    </source>
</evidence>
<dbReference type="AlphaFoldDB" id="A0A7W3Z9T5"/>
<dbReference type="RefSeq" id="WP_182890103.1">
    <property type="nucleotide sequence ID" value="NZ_JACGZW010000002.1"/>
</dbReference>
<sequence length="94" mass="10562">MRTQTRSDYCAWLDAAARDAHDAINRIHVEAYADLVRAAELYKGELAWRRPARRPAPSLPGRGQRHRSHRDSGPRNSAMARVEGSRFADPRPGG</sequence>
<keyword evidence="3" id="KW-1185">Reference proteome</keyword>
<accession>A0A7W3Z9T5</accession>
<comment type="caution">
    <text evidence="2">The sequence shown here is derived from an EMBL/GenBank/DDBJ whole genome shotgun (WGS) entry which is preliminary data.</text>
</comment>
<evidence type="ECO:0000313" key="2">
    <source>
        <dbReference type="EMBL" id="MBB1152983.1"/>
    </source>
</evidence>
<reference evidence="2 3" key="1">
    <citation type="submission" date="2020-08" db="EMBL/GenBank/DDBJ databases">
        <title>Amycolatopsis sp. nov. DR6-1 isolated from Dendrobium heterocarpum.</title>
        <authorList>
            <person name="Tedsree N."/>
            <person name="Kuncharoen N."/>
            <person name="Likhitwitayawuid K."/>
            <person name="Tanasupawat S."/>
        </authorList>
    </citation>
    <scope>NUCLEOTIDE SEQUENCE [LARGE SCALE GENOMIC DNA]</scope>
    <source>
        <strain evidence="2 3">DR6-1</strain>
    </source>
</reference>
<protein>
    <submittedName>
        <fullName evidence="2">Uncharacterized protein</fullName>
    </submittedName>
</protein>
<proteinExistence type="predicted"/>
<gene>
    <name evidence="2" type="ORF">H4281_07570</name>
</gene>
<name>A0A7W3Z9T5_9PSEU</name>
<feature type="region of interest" description="Disordered" evidence="1">
    <location>
        <begin position="49"/>
        <end position="94"/>
    </location>
</feature>
<dbReference type="Proteomes" id="UP000526734">
    <property type="component" value="Unassembled WGS sequence"/>
</dbReference>
<dbReference type="EMBL" id="JACGZW010000002">
    <property type="protein sequence ID" value="MBB1152983.1"/>
    <property type="molecule type" value="Genomic_DNA"/>
</dbReference>
<feature type="compositionally biased region" description="Basic and acidic residues" evidence="1">
    <location>
        <begin position="83"/>
        <end position="94"/>
    </location>
</feature>
<evidence type="ECO:0000313" key="3">
    <source>
        <dbReference type="Proteomes" id="UP000526734"/>
    </source>
</evidence>
<organism evidence="2 3">
    <name type="scientific">Amycolatopsis dendrobii</name>
    <dbReference type="NCBI Taxonomy" id="2760662"/>
    <lineage>
        <taxon>Bacteria</taxon>
        <taxon>Bacillati</taxon>
        <taxon>Actinomycetota</taxon>
        <taxon>Actinomycetes</taxon>
        <taxon>Pseudonocardiales</taxon>
        <taxon>Pseudonocardiaceae</taxon>
        <taxon>Amycolatopsis</taxon>
    </lineage>
</organism>